<accession>A0AAE1NJ47</accession>
<name>A0AAE1NJ47_9EUCA</name>
<sequence>MLVGVEESGCWNGWEEDCESGGVDEVGVAVVGMESGEFGSGDGWVTPISGVNTTTTTTTNTTTTITTNTTTNTITTRRISGVGVVVELKL</sequence>
<proteinExistence type="predicted"/>
<protein>
    <submittedName>
        <fullName evidence="1">Uncharacterized protein</fullName>
    </submittedName>
</protein>
<dbReference type="Proteomes" id="UP001292094">
    <property type="component" value="Unassembled WGS sequence"/>
</dbReference>
<dbReference type="AlphaFoldDB" id="A0AAE1NJ47"/>
<evidence type="ECO:0000313" key="2">
    <source>
        <dbReference type="Proteomes" id="UP001292094"/>
    </source>
</evidence>
<gene>
    <name evidence="1" type="ORF">Pmani_037083</name>
</gene>
<comment type="caution">
    <text evidence="1">The sequence shown here is derived from an EMBL/GenBank/DDBJ whole genome shotgun (WGS) entry which is preliminary data.</text>
</comment>
<evidence type="ECO:0000313" key="1">
    <source>
        <dbReference type="EMBL" id="KAK4289979.1"/>
    </source>
</evidence>
<dbReference type="EMBL" id="JAWZYT010005642">
    <property type="protein sequence ID" value="KAK4289979.1"/>
    <property type="molecule type" value="Genomic_DNA"/>
</dbReference>
<keyword evidence="2" id="KW-1185">Reference proteome</keyword>
<reference evidence="1" key="1">
    <citation type="submission" date="2023-11" db="EMBL/GenBank/DDBJ databases">
        <title>Genome assemblies of two species of porcelain crab, Petrolisthes cinctipes and Petrolisthes manimaculis (Anomura: Porcellanidae).</title>
        <authorList>
            <person name="Angst P."/>
        </authorList>
    </citation>
    <scope>NUCLEOTIDE SEQUENCE</scope>
    <source>
        <strain evidence="1">PB745_02</strain>
        <tissue evidence="1">Gill</tissue>
    </source>
</reference>
<organism evidence="1 2">
    <name type="scientific">Petrolisthes manimaculis</name>
    <dbReference type="NCBI Taxonomy" id="1843537"/>
    <lineage>
        <taxon>Eukaryota</taxon>
        <taxon>Metazoa</taxon>
        <taxon>Ecdysozoa</taxon>
        <taxon>Arthropoda</taxon>
        <taxon>Crustacea</taxon>
        <taxon>Multicrustacea</taxon>
        <taxon>Malacostraca</taxon>
        <taxon>Eumalacostraca</taxon>
        <taxon>Eucarida</taxon>
        <taxon>Decapoda</taxon>
        <taxon>Pleocyemata</taxon>
        <taxon>Anomura</taxon>
        <taxon>Galatheoidea</taxon>
        <taxon>Porcellanidae</taxon>
        <taxon>Petrolisthes</taxon>
    </lineage>
</organism>